<dbReference type="STRING" id="419475.A8A54_11990"/>
<dbReference type="SMART" id="SM00327">
    <property type="entry name" value="VWA"/>
    <property type="match status" value="1"/>
</dbReference>
<dbReference type="PANTHER" id="PTHR47763:SF1">
    <property type="entry name" value="DUF659 DOMAIN-CONTAINING PROTEIN"/>
    <property type="match status" value="1"/>
</dbReference>
<dbReference type="InterPro" id="IPR052969">
    <property type="entry name" value="Thr-specific_kinase-like"/>
</dbReference>
<dbReference type="AlphaFoldDB" id="A0A256G0J8"/>
<feature type="signal peptide" evidence="5">
    <location>
        <begin position="1"/>
        <end position="24"/>
    </location>
</feature>
<comment type="subcellular location">
    <subcellularLocation>
        <location evidence="1">Secreted</location>
    </subcellularLocation>
</comment>
<dbReference type="Pfam" id="PF25106">
    <property type="entry name" value="VWA_4"/>
    <property type="match status" value="1"/>
</dbReference>
<protein>
    <submittedName>
        <fullName evidence="7">VWA domain-containing protein</fullName>
    </submittedName>
    <submittedName>
        <fullName evidence="8">von Willebrand factor type A domain protein</fullName>
    </submittedName>
</protein>
<dbReference type="GO" id="GO:0005737">
    <property type="term" value="C:cytoplasm"/>
    <property type="evidence" value="ECO:0007669"/>
    <property type="project" value="TreeGrafter"/>
</dbReference>
<keyword evidence="4" id="KW-0175">Coiled coil</keyword>
<evidence type="ECO:0000259" key="6">
    <source>
        <dbReference type="PROSITE" id="PS50234"/>
    </source>
</evidence>
<dbReference type="Proteomes" id="UP000216188">
    <property type="component" value="Unassembled WGS sequence"/>
</dbReference>
<evidence type="ECO:0000313" key="7">
    <source>
        <dbReference type="EMBL" id="NNV19171.1"/>
    </source>
</evidence>
<name>A0A256G0J8_9HYPH</name>
<feature type="domain" description="VWFA" evidence="6">
    <location>
        <begin position="39"/>
        <end position="226"/>
    </location>
</feature>
<dbReference type="Proteomes" id="UP000526233">
    <property type="component" value="Unassembled WGS sequence"/>
</dbReference>
<evidence type="ECO:0000256" key="2">
    <source>
        <dbReference type="ARBA" id="ARBA00022525"/>
    </source>
</evidence>
<comment type="caution">
    <text evidence="8">The sequence shown here is derived from an EMBL/GenBank/DDBJ whole genome shotgun (WGS) entry which is preliminary data.</text>
</comment>
<sequence>MKSASTASALAAFASLLFATASFAEPTSQQVSTQPKRIEVAFVLDTTGSMVDLLEGAKRKIWSIANTIVDVQPDADIRMALIGYRDRGDDYVVKSFDMSKDLQSLYANLRRFEADGGGDDPESVNEALDNAIGRLTWSEGSATQRIVFLVGDAPPHMDYKGERKYPEILAEAKSRNIRVNAVQAGNSEETRNFWKDIAERGSGRYIQIAQDGGRIDEVKTPYDQEIITVQQNIDNTIMPYGNAAIRQELNSKLAAKAAAPMEAQVENSKFYSKRSSMKEVVTGGGDLLDDIRNKNLKWDEVKESELPASLKDKSHAEQKKIIDETLNVRTELERQMTDLVQKRDEYVESEMQKNAKNGDVSFDKVVADMLKQQLAQQ</sequence>
<dbReference type="InterPro" id="IPR056861">
    <property type="entry name" value="HMCN1-like_VWA"/>
</dbReference>
<dbReference type="GO" id="GO:0004674">
    <property type="term" value="F:protein serine/threonine kinase activity"/>
    <property type="evidence" value="ECO:0007669"/>
    <property type="project" value="TreeGrafter"/>
</dbReference>
<proteinExistence type="predicted"/>
<dbReference type="PROSITE" id="PS50234">
    <property type="entry name" value="VWFA"/>
    <property type="match status" value="1"/>
</dbReference>
<reference evidence="7 10" key="2">
    <citation type="submission" date="2018-11" db="EMBL/GenBank/DDBJ databases">
        <title>Genome sequencing and analysis.</title>
        <authorList>
            <person name="Huang Y.-T."/>
        </authorList>
    </citation>
    <scope>NUCLEOTIDE SEQUENCE [LARGE SCALE GENOMIC DNA]</scope>
    <source>
        <strain evidence="7 10">SHIN</strain>
    </source>
</reference>
<feature type="coiled-coil region" evidence="4">
    <location>
        <begin position="322"/>
        <end position="349"/>
    </location>
</feature>
<evidence type="ECO:0000256" key="3">
    <source>
        <dbReference type="ARBA" id="ARBA00022729"/>
    </source>
</evidence>
<dbReference type="EMBL" id="NNRM01000053">
    <property type="protein sequence ID" value="OYR20546.1"/>
    <property type="molecule type" value="Genomic_DNA"/>
</dbReference>
<dbReference type="RefSeq" id="WP_007878212.1">
    <property type="nucleotide sequence ID" value="NZ_CAXURC020000002.1"/>
</dbReference>
<dbReference type="InterPro" id="IPR036465">
    <property type="entry name" value="vWFA_dom_sf"/>
</dbReference>
<keyword evidence="9" id="KW-1185">Reference proteome</keyword>
<evidence type="ECO:0000256" key="4">
    <source>
        <dbReference type="SAM" id="Coils"/>
    </source>
</evidence>
<gene>
    <name evidence="8" type="ORF">CEV34_5358</name>
    <name evidence="7" type="ORF">EHE22_01850</name>
</gene>
<evidence type="ECO:0000313" key="8">
    <source>
        <dbReference type="EMBL" id="OYR20546.1"/>
    </source>
</evidence>
<dbReference type="InterPro" id="IPR002035">
    <property type="entry name" value="VWF_A"/>
</dbReference>
<feature type="chain" id="PRO_5044571110" evidence="5">
    <location>
        <begin position="25"/>
        <end position="377"/>
    </location>
</feature>
<dbReference type="SUPFAM" id="SSF53300">
    <property type="entry name" value="vWA-like"/>
    <property type="match status" value="1"/>
</dbReference>
<keyword evidence="3 5" id="KW-0732">Signal</keyword>
<dbReference type="EMBL" id="PKQI01000001">
    <property type="protein sequence ID" value="NNV19171.1"/>
    <property type="molecule type" value="Genomic_DNA"/>
</dbReference>
<dbReference type="PANTHER" id="PTHR47763">
    <property type="entry name" value="ALPHA-PROTEIN KINASE VWKA"/>
    <property type="match status" value="1"/>
</dbReference>
<keyword evidence="2" id="KW-0964">Secreted</keyword>
<dbReference type="Gene3D" id="3.40.50.410">
    <property type="entry name" value="von Willebrand factor, type A domain"/>
    <property type="match status" value="1"/>
</dbReference>
<evidence type="ECO:0000256" key="5">
    <source>
        <dbReference type="SAM" id="SignalP"/>
    </source>
</evidence>
<evidence type="ECO:0000313" key="9">
    <source>
        <dbReference type="Proteomes" id="UP000216188"/>
    </source>
</evidence>
<evidence type="ECO:0000256" key="1">
    <source>
        <dbReference type="ARBA" id="ARBA00004613"/>
    </source>
</evidence>
<evidence type="ECO:0000313" key="10">
    <source>
        <dbReference type="Proteomes" id="UP000526233"/>
    </source>
</evidence>
<reference evidence="8 9" key="1">
    <citation type="submission" date="2017-07" db="EMBL/GenBank/DDBJ databases">
        <title>Phylogenetic study on the rhizospheric bacterium Ochrobactrum sp. A44.</title>
        <authorList>
            <person name="Krzyzanowska D.M."/>
            <person name="Ossowicki A."/>
            <person name="Rajewska M."/>
            <person name="Maciag T."/>
            <person name="Kaczynski Z."/>
            <person name="Czerwicka M."/>
            <person name="Jafra S."/>
        </authorList>
    </citation>
    <scope>NUCLEOTIDE SEQUENCE [LARGE SCALE GENOMIC DNA]</scope>
    <source>
        <strain evidence="8 9">CCUG 30717</strain>
    </source>
</reference>
<accession>A0A256G0J8</accession>
<organism evidence="8 9">
    <name type="scientific">Brucella pseudogrignonensis</name>
    <dbReference type="NCBI Taxonomy" id="419475"/>
    <lineage>
        <taxon>Bacteria</taxon>
        <taxon>Pseudomonadati</taxon>
        <taxon>Pseudomonadota</taxon>
        <taxon>Alphaproteobacteria</taxon>
        <taxon>Hyphomicrobiales</taxon>
        <taxon>Brucellaceae</taxon>
        <taxon>Brucella/Ochrobactrum group</taxon>
        <taxon>Brucella</taxon>
    </lineage>
</organism>
<dbReference type="CDD" id="cd00198">
    <property type="entry name" value="vWFA"/>
    <property type="match status" value="1"/>
</dbReference>